<evidence type="ECO:0000256" key="1">
    <source>
        <dbReference type="ARBA" id="ARBA00002549"/>
    </source>
</evidence>
<evidence type="ECO:0000256" key="3">
    <source>
        <dbReference type="ARBA" id="ARBA00022448"/>
    </source>
</evidence>
<organism evidence="9 10">
    <name type="scientific">Sphingomonas arvum</name>
    <dbReference type="NCBI Taxonomy" id="2992113"/>
    <lineage>
        <taxon>Bacteria</taxon>
        <taxon>Pseudomonadati</taxon>
        <taxon>Pseudomonadota</taxon>
        <taxon>Alphaproteobacteria</taxon>
        <taxon>Sphingomonadales</taxon>
        <taxon>Sphingomonadaceae</taxon>
        <taxon>Sphingomonas</taxon>
    </lineage>
</organism>
<comment type="function">
    <text evidence="1 7">Has a glutathione-disulfide oxidoreductase activity in the presence of NADPH and glutathione reductase. Reduces low molecular weight disulfides and proteins.</text>
</comment>
<keyword evidence="3 7" id="KW-0813">Transport</keyword>
<dbReference type="PROSITE" id="PS51354">
    <property type="entry name" value="GLUTAREDOXIN_2"/>
    <property type="match status" value="1"/>
</dbReference>
<dbReference type="PANTHER" id="PTHR45694:SF18">
    <property type="entry name" value="GLUTAREDOXIN-1-RELATED"/>
    <property type="match status" value="1"/>
</dbReference>
<dbReference type="SUPFAM" id="SSF52833">
    <property type="entry name" value="Thioredoxin-like"/>
    <property type="match status" value="1"/>
</dbReference>
<dbReference type="InterPro" id="IPR011767">
    <property type="entry name" value="GLR_AS"/>
</dbReference>
<accession>A0ABT3JDF7</accession>
<dbReference type="RefSeq" id="WP_264881987.1">
    <property type="nucleotide sequence ID" value="NZ_JAPDOB010000001.1"/>
</dbReference>
<evidence type="ECO:0000256" key="2">
    <source>
        <dbReference type="ARBA" id="ARBA00007787"/>
    </source>
</evidence>
<dbReference type="InterPro" id="IPR002109">
    <property type="entry name" value="Glutaredoxin"/>
</dbReference>
<keyword evidence="4 7" id="KW-0249">Electron transport</keyword>
<dbReference type="NCBIfam" id="TIGR02181">
    <property type="entry name" value="GRX_bact"/>
    <property type="match status" value="1"/>
</dbReference>
<feature type="domain" description="Glutaredoxin" evidence="8">
    <location>
        <begin position="4"/>
        <end position="63"/>
    </location>
</feature>
<keyword evidence="7" id="KW-0963">Cytoplasm</keyword>
<dbReference type="Gene3D" id="3.40.30.10">
    <property type="entry name" value="Glutaredoxin"/>
    <property type="match status" value="1"/>
</dbReference>
<sequence length="84" mass="9400">MARVEMYSKSTCPYCFRAKDLLQGKGVRIEEYNLDGGGPKRDEMIDRSGRMTVPQIFIDGRHVGGCDDLFALERQGKLDAMLAA</sequence>
<keyword evidence="6 7" id="KW-0676">Redox-active center</keyword>
<comment type="similarity">
    <text evidence="2 7">Belongs to the glutaredoxin family.</text>
</comment>
<evidence type="ECO:0000256" key="4">
    <source>
        <dbReference type="ARBA" id="ARBA00022982"/>
    </source>
</evidence>
<dbReference type="PANTHER" id="PTHR45694">
    <property type="entry name" value="GLUTAREDOXIN 2"/>
    <property type="match status" value="1"/>
</dbReference>
<comment type="caution">
    <text evidence="9">The sequence shown here is derived from an EMBL/GenBank/DDBJ whole genome shotgun (WGS) entry which is preliminary data.</text>
</comment>
<evidence type="ECO:0000313" key="9">
    <source>
        <dbReference type="EMBL" id="MCW3796826.1"/>
    </source>
</evidence>
<dbReference type="InterPro" id="IPR014025">
    <property type="entry name" value="Glutaredoxin_subgr"/>
</dbReference>
<evidence type="ECO:0000256" key="5">
    <source>
        <dbReference type="ARBA" id="ARBA00023157"/>
    </source>
</evidence>
<dbReference type="CDD" id="cd03418">
    <property type="entry name" value="GRX_GRXb_1_3_like"/>
    <property type="match status" value="1"/>
</dbReference>
<dbReference type="EMBL" id="JAPDOB010000001">
    <property type="protein sequence ID" value="MCW3796826.1"/>
    <property type="molecule type" value="Genomic_DNA"/>
</dbReference>
<evidence type="ECO:0000313" key="10">
    <source>
        <dbReference type="Proteomes" id="UP001526246"/>
    </source>
</evidence>
<dbReference type="Proteomes" id="UP001526246">
    <property type="component" value="Unassembled WGS sequence"/>
</dbReference>
<reference evidence="9 10" key="1">
    <citation type="submission" date="2022-10" db="EMBL/GenBank/DDBJ databases">
        <title>Sphingomonas sp.</title>
        <authorList>
            <person name="Jin C."/>
        </authorList>
    </citation>
    <scope>NUCLEOTIDE SEQUENCE [LARGE SCALE GENOMIC DNA]</scope>
    <source>
        <strain evidence="9 10">BN140010</strain>
    </source>
</reference>
<name>A0ABT3JDF7_9SPHN</name>
<gene>
    <name evidence="9" type="primary">grxC</name>
    <name evidence="9" type="ORF">OMW55_03270</name>
</gene>
<proteinExistence type="inferred from homology"/>
<dbReference type="NCBIfam" id="NF007923">
    <property type="entry name" value="PRK10638.1"/>
    <property type="match status" value="1"/>
</dbReference>
<evidence type="ECO:0000259" key="8">
    <source>
        <dbReference type="Pfam" id="PF00462"/>
    </source>
</evidence>
<keyword evidence="10" id="KW-1185">Reference proteome</keyword>
<dbReference type="InterPro" id="IPR011900">
    <property type="entry name" value="GRX_bact"/>
</dbReference>
<evidence type="ECO:0000256" key="6">
    <source>
        <dbReference type="ARBA" id="ARBA00023284"/>
    </source>
</evidence>
<dbReference type="PROSITE" id="PS00195">
    <property type="entry name" value="GLUTAREDOXIN_1"/>
    <property type="match status" value="1"/>
</dbReference>
<dbReference type="PRINTS" id="PR00160">
    <property type="entry name" value="GLUTAREDOXIN"/>
</dbReference>
<keyword evidence="5" id="KW-1015">Disulfide bond</keyword>
<dbReference type="InterPro" id="IPR036249">
    <property type="entry name" value="Thioredoxin-like_sf"/>
</dbReference>
<dbReference type="Pfam" id="PF00462">
    <property type="entry name" value="Glutaredoxin"/>
    <property type="match status" value="1"/>
</dbReference>
<protein>
    <recommendedName>
        <fullName evidence="7">Glutaredoxin</fullName>
    </recommendedName>
</protein>
<evidence type="ECO:0000256" key="7">
    <source>
        <dbReference type="RuleBase" id="RU364065"/>
    </source>
</evidence>